<organism evidence="1 2">
    <name type="scientific">Mya arenaria</name>
    <name type="common">Soft-shell clam</name>
    <dbReference type="NCBI Taxonomy" id="6604"/>
    <lineage>
        <taxon>Eukaryota</taxon>
        <taxon>Metazoa</taxon>
        <taxon>Spiralia</taxon>
        <taxon>Lophotrochozoa</taxon>
        <taxon>Mollusca</taxon>
        <taxon>Bivalvia</taxon>
        <taxon>Autobranchia</taxon>
        <taxon>Heteroconchia</taxon>
        <taxon>Euheterodonta</taxon>
        <taxon>Imparidentia</taxon>
        <taxon>Neoheterodontei</taxon>
        <taxon>Myida</taxon>
        <taxon>Myoidea</taxon>
        <taxon>Myidae</taxon>
        <taxon>Mya</taxon>
    </lineage>
</organism>
<protein>
    <submittedName>
        <fullName evidence="1">Uncharacterized protein</fullName>
    </submittedName>
</protein>
<evidence type="ECO:0000313" key="2">
    <source>
        <dbReference type="Proteomes" id="UP001164746"/>
    </source>
</evidence>
<proteinExistence type="predicted"/>
<keyword evidence="2" id="KW-1185">Reference proteome</keyword>
<sequence>MAAISPTSQGVRSLLRFNTRLLDSFGNASRTLVTGSRLLRADESDDIPVKKGWFEKLLQVRTIAPSKESHATKLASKETLYEIIAVDSSHAVSHPYTYTFLPSAVKNRTCLCSDRACSLSDRMCLLSDSKHVQIEHVHFEIEHVHFQRKHVCFRMELDCF</sequence>
<dbReference type="Proteomes" id="UP001164746">
    <property type="component" value="Chromosome 4"/>
</dbReference>
<accession>A0ABY7DZI4</accession>
<name>A0ABY7DZI4_MYAAR</name>
<reference evidence="1" key="1">
    <citation type="submission" date="2022-11" db="EMBL/GenBank/DDBJ databases">
        <title>Centuries of genome instability and evolution in soft-shell clam transmissible cancer (bioRxiv).</title>
        <authorList>
            <person name="Hart S.F.M."/>
            <person name="Yonemitsu M.A."/>
            <person name="Giersch R.M."/>
            <person name="Beal B.F."/>
            <person name="Arriagada G."/>
            <person name="Davis B.W."/>
            <person name="Ostrander E.A."/>
            <person name="Goff S.P."/>
            <person name="Metzger M.J."/>
        </authorList>
    </citation>
    <scope>NUCLEOTIDE SEQUENCE</scope>
    <source>
        <strain evidence="1">MELC-2E11</strain>
        <tissue evidence="1">Siphon/mantle</tissue>
    </source>
</reference>
<gene>
    <name evidence="1" type="ORF">MAR_008638</name>
</gene>
<dbReference type="EMBL" id="CP111015">
    <property type="protein sequence ID" value="WAR02080.1"/>
    <property type="molecule type" value="Genomic_DNA"/>
</dbReference>
<evidence type="ECO:0000313" key="1">
    <source>
        <dbReference type="EMBL" id="WAR02080.1"/>
    </source>
</evidence>